<feature type="compositionally biased region" description="Polar residues" evidence="1">
    <location>
        <begin position="43"/>
        <end position="52"/>
    </location>
</feature>
<organism evidence="2 3">
    <name type="scientific">Rhizobium rosettiformans</name>
    <dbReference type="NCBI Taxonomy" id="1368430"/>
    <lineage>
        <taxon>Bacteria</taxon>
        <taxon>Pseudomonadati</taxon>
        <taxon>Pseudomonadota</taxon>
        <taxon>Alphaproteobacteria</taxon>
        <taxon>Hyphomicrobiales</taxon>
        <taxon>Rhizobiaceae</taxon>
        <taxon>Rhizobium/Agrobacterium group</taxon>
        <taxon>Rhizobium</taxon>
    </lineage>
</organism>
<evidence type="ECO:0000313" key="3">
    <source>
        <dbReference type="Proteomes" id="UP000550895"/>
    </source>
</evidence>
<accession>A0A7W8ME02</accession>
<protein>
    <submittedName>
        <fullName evidence="2">Uncharacterized protein</fullName>
    </submittedName>
</protein>
<keyword evidence="3" id="KW-1185">Reference proteome</keyword>
<evidence type="ECO:0000256" key="1">
    <source>
        <dbReference type="SAM" id="MobiDB-lite"/>
    </source>
</evidence>
<dbReference type="EMBL" id="JACHGA010000012">
    <property type="protein sequence ID" value="MBB5277901.1"/>
    <property type="molecule type" value="Genomic_DNA"/>
</dbReference>
<feature type="region of interest" description="Disordered" evidence="1">
    <location>
        <begin position="1"/>
        <end position="62"/>
    </location>
</feature>
<name>A0A7W8ME02_9HYPH</name>
<feature type="compositionally biased region" description="Basic and acidic residues" evidence="1">
    <location>
        <begin position="29"/>
        <end position="38"/>
    </location>
</feature>
<evidence type="ECO:0000313" key="2">
    <source>
        <dbReference type="EMBL" id="MBB5277901.1"/>
    </source>
</evidence>
<dbReference type="RefSeq" id="WP_094543401.1">
    <property type="nucleotide sequence ID" value="NZ_JBHRVS010000001.1"/>
</dbReference>
<sequence>MKQTTPFTVEVRKKRRMQQHELSPSRALKKTDETRSAPEGENTAPNEITPQNDPAAHRPRTR</sequence>
<reference evidence="2 3" key="1">
    <citation type="submission" date="2020-08" db="EMBL/GenBank/DDBJ databases">
        <title>Genomic Encyclopedia of Type Strains, Phase IV (KMG-IV): sequencing the most valuable type-strain genomes for metagenomic binning, comparative biology and taxonomic classification.</title>
        <authorList>
            <person name="Goeker M."/>
        </authorList>
    </citation>
    <scope>NUCLEOTIDE SEQUENCE [LARGE SCALE GENOMIC DNA]</scope>
    <source>
        <strain evidence="2 3">DSM 26376</strain>
    </source>
</reference>
<comment type="caution">
    <text evidence="2">The sequence shown here is derived from an EMBL/GenBank/DDBJ whole genome shotgun (WGS) entry which is preliminary data.</text>
</comment>
<dbReference type="Proteomes" id="UP000550895">
    <property type="component" value="Unassembled WGS sequence"/>
</dbReference>
<proteinExistence type="predicted"/>
<dbReference type="AlphaFoldDB" id="A0A7W8ME02"/>
<gene>
    <name evidence="2" type="ORF">HNR26_003994</name>
</gene>